<dbReference type="PANTHER" id="PTHR11530:SF17">
    <property type="entry name" value="RE49860P"/>
    <property type="match status" value="1"/>
</dbReference>
<gene>
    <name evidence="7" type="primary">DDO_0</name>
    <name evidence="7" type="ORF">FJT64_011056</name>
</gene>
<sequence length="213" mass="24420">MFSREIIDDSWRYYRELLASENAVAAGICELSGYFFTKDGPEKVSNAHLARLCADYRPATERELRLCPGGWTNGVFCTTLLADDTYHLGWLTERFKEAGGTIIEAEVRDLRELAGYDIVANCSGLGAKRLLNDRRLVPLRGQVYKLRPIEDFWGIVKQEVYKGGWRAASEVQLKNRIQRVLRSIREEVPRTMMGRVPERVRRAERRGVNSSLH</sequence>
<comment type="similarity">
    <text evidence="2">Belongs to the DAMOX/DASOX family.</text>
</comment>
<evidence type="ECO:0000256" key="4">
    <source>
        <dbReference type="ARBA" id="ARBA00022827"/>
    </source>
</evidence>
<evidence type="ECO:0000256" key="3">
    <source>
        <dbReference type="ARBA" id="ARBA00022630"/>
    </source>
</evidence>
<feature type="domain" description="FAD dependent oxidoreductase" evidence="6">
    <location>
        <begin position="9"/>
        <end position="151"/>
    </location>
</feature>
<keyword evidence="8" id="KW-1185">Reference proteome</keyword>
<evidence type="ECO:0000256" key="5">
    <source>
        <dbReference type="ARBA" id="ARBA00023002"/>
    </source>
</evidence>
<dbReference type="EMBL" id="VIIS01001930">
    <property type="protein sequence ID" value="KAF0290793.1"/>
    <property type="molecule type" value="Genomic_DNA"/>
</dbReference>
<dbReference type="GO" id="GO:0003884">
    <property type="term" value="F:D-amino-acid oxidase activity"/>
    <property type="evidence" value="ECO:0007669"/>
    <property type="project" value="InterPro"/>
</dbReference>
<proteinExistence type="inferred from homology"/>
<comment type="cofactor">
    <cofactor evidence="1">
        <name>FAD</name>
        <dbReference type="ChEBI" id="CHEBI:57692"/>
    </cofactor>
</comment>
<dbReference type="Pfam" id="PF01266">
    <property type="entry name" value="DAO"/>
    <property type="match status" value="1"/>
</dbReference>
<dbReference type="Gene3D" id="3.30.9.10">
    <property type="entry name" value="D-Amino Acid Oxidase, subunit A, domain 2"/>
    <property type="match status" value="1"/>
</dbReference>
<comment type="caution">
    <text evidence="7">The sequence shown here is derived from an EMBL/GenBank/DDBJ whole genome shotgun (WGS) entry which is preliminary data.</text>
</comment>
<dbReference type="Gene3D" id="3.40.50.720">
    <property type="entry name" value="NAD(P)-binding Rossmann-like Domain"/>
    <property type="match status" value="1"/>
</dbReference>
<dbReference type="GO" id="GO:0071949">
    <property type="term" value="F:FAD binding"/>
    <property type="evidence" value="ECO:0007669"/>
    <property type="project" value="InterPro"/>
</dbReference>
<dbReference type="InterPro" id="IPR006076">
    <property type="entry name" value="FAD-dep_OxRdtase"/>
</dbReference>
<accession>A0A6A4VAV8</accession>
<protein>
    <submittedName>
        <fullName evidence="7">D-aspartate oxidase</fullName>
    </submittedName>
</protein>
<dbReference type="PANTHER" id="PTHR11530">
    <property type="entry name" value="D-AMINO ACID OXIDASE"/>
    <property type="match status" value="1"/>
</dbReference>
<keyword evidence="4" id="KW-0274">FAD</keyword>
<keyword evidence="5" id="KW-0560">Oxidoreductase</keyword>
<keyword evidence="3" id="KW-0285">Flavoprotein</keyword>
<name>A0A6A4VAV8_AMPAM</name>
<dbReference type="GO" id="GO:0005737">
    <property type="term" value="C:cytoplasm"/>
    <property type="evidence" value="ECO:0007669"/>
    <property type="project" value="TreeGrafter"/>
</dbReference>
<dbReference type="InterPro" id="IPR023209">
    <property type="entry name" value="DAO"/>
</dbReference>
<dbReference type="OrthoDB" id="2015447at2759"/>
<evidence type="ECO:0000259" key="6">
    <source>
        <dbReference type="Pfam" id="PF01266"/>
    </source>
</evidence>
<reference evidence="7 8" key="1">
    <citation type="submission" date="2019-07" db="EMBL/GenBank/DDBJ databases">
        <title>Draft genome assembly of a fouling barnacle, Amphibalanus amphitrite (Darwin, 1854): The first reference genome for Thecostraca.</title>
        <authorList>
            <person name="Kim W."/>
        </authorList>
    </citation>
    <scope>NUCLEOTIDE SEQUENCE [LARGE SCALE GENOMIC DNA]</scope>
    <source>
        <strain evidence="7">SNU_AA5</strain>
        <tissue evidence="7">Soma without cirri and trophi</tissue>
    </source>
</reference>
<evidence type="ECO:0000256" key="1">
    <source>
        <dbReference type="ARBA" id="ARBA00001974"/>
    </source>
</evidence>
<organism evidence="7 8">
    <name type="scientific">Amphibalanus amphitrite</name>
    <name type="common">Striped barnacle</name>
    <name type="synonym">Balanus amphitrite</name>
    <dbReference type="NCBI Taxonomy" id="1232801"/>
    <lineage>
        <taxon>Eukaryota</taxon>
        <taxon>Metazoa</taxon>
        <taxon>Ecdysozoa</taxon>
        <taxon>Arthropoda</taxon>
        <taxon>Crustacea</taxon>
        <taxon>Multicrustacea</taxon>
        <taxon>Cirripedia</taxon>
        <taxon>Thoracica</taxon>
        <taxon>Thoracicalcarea</taxon>
        <taxon>Balanomorpha</taxon>
        <taxon>Balanoidea</taxon>
        <taxon>Balanidae</taxon>
        <taxon>Amphibalaninae</taxon>
        <taxon>Amphibalanus</taxon>
    </lineage>
</organism>
<dbReference type="Proteomes" id="UP000440578">
    <property type="component" value="Unassembled WGS sequence"/>
</dbReference>
<evidence type="ECO:0000313" key="8">
    <source>
        <dbReference type="Proteomes" id="UP000440578"/>
    </source>
</evidence>
<dbReference type="SUPFAM" id="SSF51971">
    <property type="entry name" value="Nucleotide-binding domain"/>
    <property type="match status" value="1"/>
</dbReference>
<evidence type="ECO:0000256" key="2">
    <source>
        <dbReference type="ARBA" id="ARBA00006730"/>
    </source>
</evidence>
<evidence type="ECO:0000313" key="7">
    <source>
        <dbReference type="EMBL" id="KAF0290793.1"/>
    </source>
</evidence>
<dbReference type="AlphaFoldDB" id="A0A6A4VAV8"/>
<dbReference type="GO" id="GO:0019478">
    <property type="term" value="P:D-amino acid catabolic process"/>
    <property type="evidence" value="ECO:0007669"/>
    <property type="project" value="TreeGrafter"/>
</dbReference>